<dbReference type="RefSeq" id="WP_246273976.1">
    <property type="nucleotide sequence ID" value="NZ_BLPF01000002.1"/>
</dbReference>
<sequence length="391" mass="42936">MQRDELADFLRRRREAIRPGEVGIAGGPRRRTTGLRREEVAMLSGMSVDYVVRLEQGRSSQPSTQLLGALARALRLSDDERDHLFHLAGHQPPPADGVARLARAGLIRMLDLLGDTPALVLSDLGEVLAQNRASLLLMGDHTRFTGDRRYMAYRWFTEPAARTVHPPEEEDRHARQIVADLRAAAGRRTGDPTVEGLVERLRAASADFRRRWAEHEVAVRRNDRKTLVHPRVGPLLMDCETLVTPDQGQQLLVLTPADAEARERLDLLRVVGIEEFPTGPVDAPGASERPASGGDSRSSARPVAGRGSRHRRRLRPGYRRRPASLYIGAAVLCHRSSAAYTTCASHPSSAQPAFSGQTTVPGGWPSSGATARVAFTPRLSTRLPTGGRLMR</sequence>
<dbReference type="CDD" id="cd00093">
    <property type="entry name" value="HTH_XRE"/>
    <property type="match status" value="1"/>
</dbReference>
<feature type="compositionally biased region" description="Basic residues" evidence="1">
    <location>
        <begin position="307"/>
        <end position="318"/>
    </location>
</feature>
<evidence type="ECO:0000313" key="3">
    <source>
        <dbReference type="EMBL" id="GFJ82247.1"/>
    </source>
</evidence>
<dbReference type="PANTHER" id="PTHR35010">
    <property type="entry name" value="BLL4672 PROTEIN-RELATED"/>
    <property type="match status" value="1"/>
</dbReference>
<evidence type="ECO:0000313" key="4">
    <source>
        <dbReference type="Proteomes" id="UP000482800"/>
    </source>
</evidence>
<feature type="region of interest" description="Disordered" evidence="1">
    <location>
        <begin position="278"/>
        <end position="318"/>
    </location>
</feature>
<evidence type="ECO:0000259" key="2">
    <source>
        <dbReference type="PROSITE" id="PS50943"/>
    </source>
</evidence>
<reference evidence="3 4" key="2">
    <citation type="submission" date="2020-03" db="EMBL/GenBank/DDBJ databases">
        <authorList>
            <person name="Ichikawa N."/>
            <person name="Kimura A."/>
            <person name="Kitahashi Y."/>
            <person name="Uohara A."/>
        </authorList>
    </citation>
    <scope>NUCLEOTIDE SEQUENCE [LARGE SCALE GENOMIC DNA]</scope>
    <source>
        <strain evidence="3 4">NBRC 108639</strain>
    </source>
</reference>
<dbReference type="PROSITE" id="PS50943">
    <property type="entry name" value="HTH_CROC1"/>
    <property type="match status" value="1"/>
</dbReference>
<dbReference type="InterPro" id="IPR041413">
    <property type="entry name" value="MLTR_LBD"/>
</dbReference>
<dbReference type="AlphaFoldDB" id="A0A6V8KKG1"/>
<dbReference type="InterPro" id="IPR010982">
    <property type="entry name" value="Lambda_DNA-bd_dom_sf"/>
</dbReference>
<dbReference type="GO" id="GO:0003677">
    <property type="term" value="F:DNA binding"/>
    <property type="evidence" value="ECO:0007669"/>
    <property type="project" value="InterPro"/>
</dbReference>
<dbReference type="PANTHER" id="PTHR35010:SF2">
    <property type="entry name" value="BLL4672 PROTEIN"/>
    <property type="match status" value="1"/>
</dbReference>
<dbReference type="Proteomes" id="UP000482800">
    <property type="component" value="Unassembled WGS sequence"/>
</dbReference>
<dbReference type="Gene3D" id="3.30.450.180">
    <property type="match status" value="1"/>
</dbReference>
<dbReference type="InterPro" id="IPR001387">
    <property type="entry name" value="Cro/C1-type_HTH"/>
</dbReference>
<organism evidence="3 4">
    <name type="scientific">Phytohabitans houttuyneae</name>
    <dbReference type="NCBI Taxonomy" id="1076126"/>
    <lineage>
        <taxon>Bacteria</taxon>
        <taxon>Bacillati</taxon>
        <taxon>Actinomycetota</taxon>
        <taxon>Actinomycetes</taxon>
        <taxon>Micromonosporales</taxon>
        <taxon>Micromonosporaceae</taxon>
    </lineage>
</organism>
<evidence type="ECO:0000256" key="1">
    <source>
        <dbReference type="SAM" id="MobiDB-lite"/>
    </source>
</evidence>
<dbReference type="Pfam" id="PF17765">
    <property type="entry name" value="MLTR_LBD"/>
    <property type="match status" value="1"/>
</dbReference>
<feature type="compositionally biased region" description="Polar residues" evidence="1">
    <location>
        <begin position="344"/>
        <end position="360"/>
    </location>
</feature>
<proteinExistence type="predicted"/>
<dbReference type="Gene3D" id="1.10.260.40">
    <property type="entry name" value="lambda repressor-like DNA-binding domains"/>
    <property type="match status" value="1"/>
</dbReference>
<gene>
    <name evidence="3" type="ORF">Phou_064270</name>
</gene>
<dbReference type="Pfam" id="PF13560">
    <property type="entry name" value="HTH_31"/>
    <property type="match status" value="1"/>
</dbReference>
<reference evidence="3 4" key="1">
    <citation type="submission" date="2020-03" db="EMBL/GenBank/DDBJ databases">
        <title>Whole genome shotgun sequence of Phytohabitans houttuyneae NBRC 108639.</title>
        <authorList>
            <person name="Komaki H."/>
            <person name="Tamura T."/>
        </authorList>
    </citation>
    <scope>NUCLEOTIDE SEQUENCE [LARGE SCALE GENOMIC DNA]</scope>
    <source>
        <strain evidence="3 4">NBRC 108639</strain>
    </source>
</reference>
<feature type="region of interest" description="Disordered" evidence="1">
    <location>
        <begin position="344"/>
        <end position="391"/>
    </location>
</feature>
<comment type="caution">
    <text evidence="3">The sequence shown here is derived from an EMBL/GenBank/DDBJ whole genome shotgun (WGS) entry which is preliminary data.</text>
</comment>
<feature type="domain" description="HTH cro/C1-type" evidence="2">
    <location>
        <begin position="34"/>
        <end position="81"/>
    </location>
</feature>
<dbReference type="SMART" id="SM00530">
    <property type="entry name" value="HTH_XRE"/>
    <property type="match status" value="1"/>
</dbReference>
<protein>
    <recommendedName>
        <fullName evidence="2">HTH cro/C1-type domain-containing protein</fullName>
    </recommendedName>
</protein>
<dbReference type="EMBL" id="BLPF01000002">
    <property type="protein sequence ID" value="GFJ82247.1"/>
    <property type="molecule type" value="Genomic_DNA"/>
</dbReference>
<keyword evidence="4" id="KW-1185">Reference proteome</keyword>
<name>A0A6V8KKG1_9ACTN</name>
<accession>A0A6V8KKG1</accession>
<dbReference type="SUPFAM" id="SSF47413">
    <property type="entry name" value="lambda repressor-like DNA-binding domains"/>
    <property type="match status" value="1"/>
</dbReference>